<dbReference type="EC" id="3.6.4.13" evidence="6"/>
<keyword evidence="1" id="KW-0547">Nucleotide-binding</keyword>
<dbReference type="Pfam" id="PF00271">
    <property type="entry name" value="Helicase_C"/>
    <property type="match status" value="1"/>
</dbReference>
<dbReference type="InterPro" id="IPR001650">
    <property type="entry name" value="Helicase_C-like"/>
</dbReference>
<evidence type="ECO:0000256" key="3">
    <source>
        <dbReference type="ARBA" id="ARBA00022806"/>
    </source>
</evidence>
<proteinExistence type="predicted"/>
<dbReference type="InterPro" id="IPR027417">
    <property type="entry name" value="P-loop_NTPase"/>
</dbReference>
<keyword evidence="4" id="KW-0067">ATP-binding</keyword>
<dbReference type="EMBL" id="VSSQ01055923">
    <property type="protein sequence ID" value="MPN09799.1"/>
    <property type="molecule type" value="Genomic_DNA"/>
</dbReference>
<dbReference type="GO" id="GO:0003724">
    <property type="term" value="F:RNA helicase activity"/>
    <property type="evidence" value="ECO:0007669"/>
    <property type="project" value="UniProtKB-EC"/>
</dbReference>
<gene>
    <name evidence="6" type="primary">rhlE_29</name>
    <name evidence="6" type="ORF">SDC9_157091</name>
</gene>
<dbReference type="GO" id="GO:0005829">
    <property type="term" value="C:cytosol"/>
    <property type="evidence" value="ECO:0007669"/>
    <property type="project" value="TreeGrafter"/>
</dbReference>
<protein>
    <submittedName>
        <fullName evidence="6">ATP-dependent RNA helicase RhlE</fullName>
        <ecNumber evidence="6">3.6.4.13</ecNumber>
    </submittedName>
</protein>
<sequence>MLFSATMPSEIESLAQTLLKNPAMIKVDPVTRAVESIDQRVYMIDKPNKTLLLAELLRTEDIKNALVFTNTKHGADRVVQKLSQDGFVARAIHGDKAQNARQDALKSFRDGRVQILGNRHRSKRN</sequence>
<accession>A0A645F8Y7</accession>
<keyword evidence="3 6" id="KW-0347">Helicase</keyword>
<evidence type="ECO:0000259" key="5">
    <source>
        <dbReference type="Pfam" id="PF00271"/>
    </source>
</evidence>
<evidence type="ECO:0000256" key="2">
    <source>
        <dbReference type="ARBA" id="ARBA00022801"/>
    </source>
</evidence>
<evidence type="ECO:0000313" key="6">
    <source>
        <dbReference type="EMBL" id="MPN09799.1"/>
    </source>
</evidence>
<reference evidence="6" key="1">
    <citation type="submission" date="2019-08" db="EMBL/GenBank/DDBJ databases">
        <authorList>
            <person name="Kucharzyk K."/>
            <person name="Murdoch R.W."/>
            <person name="Higgins S."/>
            <person name="Loffler F."/>
        </authorList>
    </citation>
    <scope>NUCLEOTIDE SEQUENCE</scope>
</reference>
<organism evidence="6">
    <name type="scientific">bioreactor metagenome</name>
    <dbReference type="NCBI Taxonomy" id="1076179"/>
    <lineage>
        <taxon>unclassified sequences</taxon>
        <taxon>metagenomes</taxon>
        <taxon>ecological metagenomes</taxon>
    </lineage>
</organism>
<comment type="caution">
    <text evidence="6">The sequence shown here is derived from an EMBL/GenBank/DDBJ whole genome shotgun (WGS) entry which is preliminary data.</text>
</comment>
<keyword evidence="2 6" id="KW-0378">Hydrolase</keyword>
<dbReference type="PANTHER" id="PTHR47959:SF13">
    <property type="entry name" value="ATP-DEPENDENT RNA HELICASE RHLE"/>
    <property type="match status" value="1"/>
</dbReference>
<name>A0A645F8Y7_9ZZZZ</name>
<feature type="domain" description="Helicase C-terminal" evidence="5">
    <location>
        <begin position="50"/>
        <end position="116"/>
    </location>
</feature>
<dbReference type="SUPFAM" id="SSF52540">
    <property type="entry name" value="P-loop containing nucleoside triphosphate hydrolases"/>
    <property type="match status" value="1"/>
</dbReference>
<dbReference type="PANTHER" id="PTHR47959">
    <property type="entry name" value="ATP-DEPENDENT RNA HELICASE RHLE-RELATED"/>
    <property type="match status" value="1"/>
</dbReference>
<evidence type="ECO:0000256" key="1">
    <source>
        <dbReference type="ARBA" id="ARBA00022741"/>
    </source>
</evidence>
<evidence type="ECO:0000256" key="4">
    <source>
        <dbReference type="ARBA" id="ARBA00022840"/>
    </source>
</evidence>
<dbReference type="InterPro" id="IPR050079">
    <property type="entry name" value="DEAD_box_RNA_helicase"/>
</dbReference>
<dbReference type="AlphaFoldDB" id="A0A645F8Y7"/>
<dbReference type="GO" id="GO:0016787">
    <property type="term" value="F:hydrolase activity"/>
    <property type="evidence" value="ECO:0007669"/>
    <property type="project" value="UniProtKB-KW"/>
</dbReference>
<dbReference type="GO" id="GO:0005524">
    <property type="term" value="F:ATP binding"/>
    <property type="evidence" value="ECO:0007669"/>
    <property type="project" value="UniProtKB-KW"/>
</dbReference>
<dbReference type="Gene3D" id="3.40.50.300">
    <property type="entry name" value="P-loop containing nucleotide triphosphate hydrolases"/>
    <property type="match status" value="2"/>
</dbReference>